<proteinExistence type="predicted"/>
<dbReference type="Proteomes" id="UP000325827">
    <property type="component" value="Unassembled WGS sequence"/>
</dbReference>
<dbReference type="CDD" id="cd18793">
    <property type="entry name" value="SF2_C_SNF"/>
    <property type="match status" value="1"/>
</dbReference>
<keyword evidence="2" id="KW-0479">Metal-binding</keyword>
<keyword evidence="6" id="KW-0347">Helicase</keyword>
<dbReference type="AlphaFoldDB" id="A0A5J5J8N2"/>
<dbReference type="EMBL" id="VYSA01000001">
    <property type="protein sequence ID" value="KAA9111534.1"/>
    <property type="molecule type" value="Genomic_DNA"/>
</dbReference>
<accession>A0A5J5J8N2</accession>
<keyword evidence="6" id="KW-0067">ATP-binding</keyword>
<dbReference type="Pfam" id="PF00271">
    <property type="entry name" value="Helicase_C"/>
    <property type="match status" value="1"/>
</dbReference>
<keyword evidence="2" id="KW-0862">Zinc</keyword>
<dbReference type="SUPFAM" id="SSF52540">
    <property type="entry name" value="P-loop containing nucleoside triphosphate hydrolases"/>
    <property type="match status" value="2"/>
</dbReference>
<evidence type="ECO:0000259" key="5">
    <source>
        <dbReference type="PROSITE" id="PS51194"/>
    </source>
</evidence>
<evidence type="ECO:0000256" key="1">
    <source>
        <dbReference type="ARBA" id="ARBA00022801"/>
    </source>
</evidence>
<dbReference type="InterPro" id="IPR001650">
    <property type="entry name" value="Helicase_C-like"/>
</dbReference>
<reference evidence="7" key="1">
    <citation type="submission" date="2019-09" db="EMBL/GenBank/DDBJ databases">
        <title>Mumia zhuanghuii sp. nov. isolated from the intestinal contents of plateau pika (Ochotona curzoniae) in the Qinghai-Tibet plateau of China.</title>
        <authorList>
            <person name="Tian Z."/>
        </authorList>
    </citation>
    <scope>NUCLEOTIDE SEQUENCE [LARGE SCALE GENOMIC DNA]</scope>
    <source>
        <strain evidence="7">JCM 30598</strain>
    </source>
</reference>
<dbReference type="InterPro" id="IPR027417">
    <property type="entry name" value="P-loop_NTPase"/>
</dbReference>
<dbReference type="GO" id="GO:0008270">
    <property type="term" value="F:zinc ion binding"/>
    <property type="evidence" value="ECO:0007669"/>
    <property type="project" value="UniProtKB-KW"/>
</dbReference>
<dbReference type="PROSITE" id="PS51192">
    <property type="entry name" value="HELICASE_ATP_BIND_1"/>
    <property type="match status" value="1"/>
</dbReference>
<dbReference type="OrthoDB" id="9760715at2"/>
<dbReference type="RefSeq" id="WP_150448302.1">
    <property type="nucleotide sequence ID" value="NZ_VYSA01000001.1"/>
</dbReference>
<protein>
    <submittedName>
        <fullName evidence="6">DEAD/DEAH box helicase</fullName>
    </submittedName>
</protein>
<evidence type="ECO:0000313" key="6">
    <source>
        <dbReference type="EMBL" id="KAA9111534.1"/>
    </source>
</evidence>
<organism evidence="6 7">
    <name type="scientific">Microbacterium rhizomatis</name>
    <dbReference type="NCBI Taxonomy" id="1631477"/>
    <lineage>
        <taxon>Bacteria</taxon>
        <taxon>Bacillati</taxon>
        <taxon>Actinomycetota</taxon>
        <taxon>Actinomycetes</taxon>
        <taxon>Micrococcales</taxon>
        <taxon>Microbacteriaceae</taxon>
        <taxon>Microbacterium</taxon>
    </lineage>
</organism>
<dbReference type="InterPro" id="IPR049730">
    <property type="entry name" value="SNF2/RAD54-like_C"/>
</dbReference>
<gene>
    <name evidence="6" type="ORF">F6B43_08210</name>
</gene>
<dbReference type="Gene3D" id="3.40.50.10810">
    <property type="entry name" value="Tandem AAA-ATPase domain"/>
    <property type="match status" value="1"/>
</dbReference>
<dbReference type="InterPro" id="IPR007527">
    <property type="entry name" value="Znf_SWIM"/>
</dbReference>
<feature type="domain" description="Helicase ATP-binding" evidence="4">
    <location>
        <begin position="659"/>
        <end position="825"/>
    </location>
</feature>
<dbReference type="Pfam" id="PF00176">
    <property type="entry name" value="SNF2-rel_dom"/>
    <property type="match status" value="1"/>
</dbReference>
<dbReference type="SMART" id="SM00487">
    <property type="entry name" value="DEXDc"/>
    <property type="match status" value="1"/>
</dbReference>
<comment type="caution">
    <text evidence="6">The sequence shown here is derived from an EMBL/GenBank/DDBJ whole genome shotgun (WGS) entry which is preliminary data.</text>
</comment>
<dbReference type="GO" id="GO:0016787">
    <property type="term" value="F:hydrolase activity"/>
    <property type="evidence" value="ECO:0007669"/>
    <property type="project" value="UniProtKB-KW"/>
</dbReference>
<dbReference type="PROSITE" id="PS50966">
    <property type="entry name" value="ZF_SWIM"/>
    <property type="match status" value="1"/>
</dbReference>
<dbReference type="InterPro" id="IPR000330">
    <property type="entry name" value="SNF2_N"/>
</dbReference>
<dbReference type="CDD" id="cd18012">
    <property type="entry name" value="DEXQc_arch_SWI2_SNF2"/>
    <property type="match status" value="1"/>
</dbReference>
<name>A0A5J5J8N2_9MICO</name>
<dbReference type="Pfam" id="PF04434">
    <property type="entry name" value="SWIM"/>
    <property type="match status" value="1"/>
</dbReference>
<evidence type="ECO:0000259" key="4">
    <source>
        <dbReference type="PROSITE" id="PS51192"/>
    </source>
</evidence>
<dbReference type="GO" id="GO:0004386">
    <property type="term" value="F:helicase activity"/>
    <property type="evidence" value="ECO:0007669"/>
    <property type="project" value="UniProtKB-KW"/>
</dbReference>
<keyword evidence="2" id="KW-0863">Zinc-finger</keyword>
<keyword evidence="1" id="KW-0378">Hydrolase</keyword>
<keyword evidence="7" id="KW-1185">Reference proteome</keyword>
<dbReference type="Gene3D" id="3.40.50.300">
    <property type="entry name" value="P-loop containing nucleotide triphosphate hydrolases"/>
    <property type="match status" value="1"/>
</dbReference>
<evidence type="ECO:0000259" key="3">
    <source>
        <dbReference type="PROSITE" id="PS50966"/>
    </source>
</evidence>
<feature type="domain" description="Helicase C-terminal" evidence="5">
    <location>
        <begin position="951"/>
        <end position="1094"/>
    </location>
</feature>
<dbReference type="SMART" id="SM00490">
    <property type="entry name" value="HELICc"/>
    <property type="match status" value="1"/>
</dbReference>
<feature type="domain" description="SWIM-type" evidence="3">
    <location>
        <begin position="59"/>
        <end position="99"/>
    </location>
</feature>
<dbReference type="PROSITE" id="PS51194">
    <property type="entry name" value="HELICASE_CTER"/>
    <property type="match status" value="1"/>
</dbReference>
<dbReference type="GO" id="GO:0005524">
    <property type="term" value="F:ATP binding"/>
    <property type="evidence" value="ECO:0007669"/>
    <property type="project" value="InterPro"/>
</dbReference>
<evidence type="ECO:0000256" key="2">
    <source>
        <dbReference type="PROSITE-ProRule" id="PRU00325"/>
    </source>
</evidence>
<dbReference type="PANTHER" id="PTHR10799">
    <property type="entry name" value="SNF2/RAD54 HELICASE FAMILY"/>
    <property type="match status" value="1"/>
</dbReference>
<keyword evidence="6" id="KW-0547">Nucleotide-binding</keyword>
<evidence type="ECO:0000313" key="7">
    <source>
        <dbReference type="Proteomes" id="UP000325827"/>
    </source>
</evidence>
<dbReference type="InterPro" id="IPR014001">
    <property type="entry name" value="Helicase_ATP-bd"/>
</dbReference>
<dbReference type="InterPro" id="IPR038718">
    <property type="entry name" value="SNF2-like_sf"/>
</dbReference>
<sequence>MSVAPFPFVEELTIARLVGPLSYSRGRTYAANGRVTHLEWNPAAQRLSADVQGTDPRPYRVVALLSGAATARALVRSATCTCPLTINCKHAVAMLLESNSRHRADEAKASPTGAPAGWRGLVSTFEPIVSDAATPRRTLALQFALRAGRARGGKGGRDVRSGRAVRDELATDAASVNGLGVRPVTRGVRGGWIKGDLTWQNVGYQGAAGGFEPAQARWFAQLVTLRNASLGGIADYGSEWIGLDGFESALLWALLDEAQALGIPLVAAGSPGGSPSSASVEIAPSATIGFDARASEGGLELAPRVVIGDASYDAAQTGLIGSHGVYGYEFGAPEGHPTLRLARLSRPATRAERGIIGRPEPVRVEADELPEFLDEHFATLARAVRVTSDDASFTPPALPPATLVLTARYEPGNVLRLDWDWQLADRRRLPLTVPDSAFLDPVAERAPAAAVADILRADPAGAPALSGGELRAALILRGVDAAEFTARVLPAIEDIPHVRIEVIGTKPDYREIVEAPELTVSAVETESNDWFDLGVIVKVEGKTVPFGPLFRALSRGATKLLLVDQSYLSLNQPVFAPLRELIDEAGTLEEWETGLRISKYQTALYAEFEDLADQSEAAVAWRATVDGLRDLTAIEPVPVPPGFTGELRPYQLDGFRWLAFLHAHALGGILADDMGLGKTAQTLALIAHAASDRPAARATGPFLVVAPTSVVSNWAREASRFTPGLRVALITETSGKSGKTLADAAAGADIVLTTYAILRLDAEEFAGHEWSGLVLDEAQFAKNPASKVHEAARGIRAPFRLAVTGTPIENNLTELWALFQIVAPGLFPSAREFAEKYRRPIEVNHNGERLARLRRRVRPFLLRRTKEAVAPELPPKQEQVLEIPLDPRHRRIYDTHLQRERQKILGLVDDLDRNRFIVFRSLTLLRMLSLDAALIDPDGYANVPSAKLDALLEQLDDVVGEGHQALVFSQFTSFLQRAAARLDAAGIPYSYLDGTTRRRGEVIDGFRRGDAPVFLISLKAGGFGLNLTEADYVFLLDPWWNPASEAQAIDRTHRIGQDKQVMVYRLVAEGTIEQKVMALKEKKAALVSAVLDDDAFFSEALSADDIRGLLET</sequence>